<feature type="compositionally biased region" description="Polar residues" evidence="1">
    <location>
        <begin position="217"/>
        <end position="246"/>
    </location>
</feature>
<feature type="region of interest" description="Disordered" evidence="1">
    <location>
        <begin position="589"/>
        <end position="624"/>
    </location>
</feature>
<feature type="compositionally biased region" description="Low complexity" evidence="1">
    <location>
        <begin position="80"/>
        <end position="89"/>
    </location>
</feature>
<evidence type="ECO:0000313" key="2">
    <source>
        <dbReference type="EMBL" id="CAD7622389.1"/>
    </source>
</evidence>
<feature type="region of interest" description="Disordered" evidence="1">
    <location>
        <begin position="197"/>
        <end position="247"/>
    </location>
</feature>
<dbReference type="InterPro" id="IPR006594">
    <property type="entry name" value="LisH"/>
</dbReference>
<accession>A0A7R9KFX2</accession>
<evidence type="ECO:0008006" key="4">
    <source>
        <dbReference type="Google" id="ProtNLM"/>
    </source>
</evidence>
<gene>
    <name evidence="2" type="ORF">OSB1V03_LOCUS2852</name>
</gene>
<name>A0A7R9KFX2_9ACAR</name>
<feature type="compositionally biased region" description="Basic and acidic residues" evidence="1">
    <location>
        <begin position="611"/>
        <end position="624"/>
    </location>
</feature>
<protein>
    <recommendedName>
        <fullName evidence="4">LisH domain-containing protein</fullName>
    </recommendedName>
</protein>
<dbReference type="EMBL" id="CAJPIZ010001069">
    <property type="protein sequence ID" value="CAG2102819.1"/>
    <property type="molecule type" value="Genomic_DNA"/>
</dbReference>
<feature type="compositionally biased region" description="Basic and acidic residues" evidence="1">
    <location>
        <begin position="594"/>
        <end position="604"/>
    </location>
</feature>
<dbReference type="Proteomes" id="UP000759131">
    <property type="component" value="Unassembled WGS sequence"/>
</dbReference>
<feature type="compositionally biased region" description="Polar residues" evidence="1">
    <location>
        <begin position="305"/>
        <end position="320"/>
    </location>
</feature>
<organism evidence="2">
    <name type="scientific">Medioppia subpectinata</name>
    <dbReference type="NCBI Taxonomy" id="1979941"/>
    <lineage>
        <taxon>Eukaryota</taxon>
        <taxon>Metazoa</taxon>
        <taxon>Ecdysozoa</taxon>
        <taxon>Arthropoda</taxon>
        <taxon>Chelicerata</taxon>
        <taxon>Arachnida</taxon>
        <taxon>Acari</taxon>
        <taxon>Acariformes</taxon>
        <taxon>Sarcoptiformes</taxon>
        <taxon>Oribatida</taxon>
        <taxon>Brachypylina</taxon>
        <taxon>Oppioidea</taxon>
        <taxon>Oppiidae</taxon>
        <taxon>Medioppia</taxon>
    </lineage>
</organism>
<evidence type="ECO:0000256" key="1">
    <source>
        <dbReference type="SAM" id="MobiDB-lite"/>
    </source>
</evidence>
<reference evidence="2" key="1">
    <citation type="submission" date="2020-11" db="EMBL/GenBank/DDBJ databases">
        <authorList>
            <person name="Tran Van P."/>
        </authorList>
    </citation>
    <scope>NUCLEOTIDE SEQUENCE</scope>
</reference>
<dbReference type="AlphaFoldDB" id="A0A7R9KFX2"/>
<feature type="region of interest" description="Disordered" evidence="1">
    <location>
        <begin position="74"/>
        <end position="96"/>
    </location>
</feature>
<dbReference type="OrthoDB" id="6287635at2759"/>
<dbReference type="PROSITE" id="PS50896">
    <property type="entry name" value="LISH"/>
    <property type="match status" value="1"/>
</dbReference>
<proteinExistence type="predicted"/>
<evidence type="ECO:0000313" key="3">
    <source>
        <dbReference type="Proteomes" id="UP000759131"/>
    </source>
</evidence>
<keyword evidence="3" id="KW-1185">Reference proteome</keyword>
<sequence>MTVHLMPSEIARLVLGYLKESQCFETEKHFLKESKHLTEYAVGLRHGFNYSTNIDGKSLLDIINGFCTLQQRKDCTPRESSGGSKSSGSQVTDTTKKCTNEEFKRLSQQLSKIETILNKLTQNMTANSLQPSLQTCHQNQYRIIQTSSPLIMNPIAVNESPIVNNIQTVQTPQKTIRSAGDDNCVTPVRDDAIFRTPSRSDAYSPRRKRTPRRLMSGGSTPLKPQSLNSSFSDSCDQTLVEGSSDQLGDASEPLLRIDINEPLVQPEFIVGELLNFGPLHDVLADSINKIFGNISEPPIDDCDQNSHQSTDTGLQNTNDQNIDPQEIRINDDDVNHILANLESAPEYNAILDIITEKELQMTPYKDISSIETNTSSSASSLHTPKTPQIRVNVQKARENSANVVKNLMQELKTPEKTITLYASRSPSNSARITPVKVTPVKVFRSDYIPDMNCVLGDNNVPVIMPKVSVIGEDFNLIHNSLTNNFGGYSVTSAPNQTAFTGLQNRRMGGRKRVDFAKPASELQTKRSELIQRKILPKPTLNNTLNTNRLTTTLIPVMDTNDCVTVPKQPLILVNNNTNPVETNAMIVTQNESQSSEKRLQSKERNNKRHNSSAEETKPHKIRASDVRFPTVNILRKMNASSMNQMLHRIHSKPDNK</sequence>
<dbReference type="EMBL" id="OC855644">
    <property type="protein sequence ID" value="CAD7622389.1"/>
    <property type="molecule type" value="Genomic_DNA"/>
</dbReference>
<feature type="region of interest" description="Disordered" evidence="1">
    <location>
        <begin position="298"/>
        <end position="320"/>
    </location>
</feature>